<dbReference type="SUPFAM" id="SSF116726">
    <property type="entry name" value="TrkA C-terminal domain-like"/>
    <property type="match status" value="2"/>
</dbReference>
<dbReference type="Proteomes" id="UP000249130">
    <property type="component" value="Unassembled WGS sequence"/>
</dbReference>
<dbReference type="InterPro" id="IPR004680">
    <property type="entry name" value="Cit_transptr-like_dom"/>
</dbReference>
<feature type="transmembrane region" description="Helical" evidence="7">
    <location>
        <begin position="180"/>
        <end position="199"/>
    </location>
</feature>
<protein>
    <submittedName>
        <fullName evidence="9">SLC13 family permease</fullName>
    </submittedName>
</protein>
<evidence type="ECO:0000256" key="2">
    <source>
        <dbReference type="ARBA" id="ARBA00022448"/>
    </source>
</evidence>
<organism evidence="9 10">
    <name type="scientific">Rhodoplanes roseus</name>
    <dbReference type="NCBI Taxonomy" id="29409"/>
    <lineage>
        <taxon>Bacteria</taxon>
        <taxon>Pseudomonadati</taxon>
        <taxon>Pseudomonadota</taxon>
        <taxon>Alphaproteobacteria</taxon>
        <taxon>Hyphomicrobiales</taxon>
        <taxon>Nitrobacteraceae</taxon>
        <taxon>Rhodoplanes</taxon>
    </lineage>
</organism>
<dbReference type="PROSITE" id="PS51202">
    <property type="entry name" value="RCK_C"/>
    <property type="match status" value="2"/>
</dbReference>
<reference evidence="9 10" key="1">
    <citation type="submission" date="2017-07" db="EMBL/GenBank/DDBJ databases">
        <title>Draft Genome Sequences of Select Purple Nonsulfur Bacteria.</title>
        <authorList>
            <person name="Lasarre B."/>
            <person name="Mckinlay J.B."/>
        </authorList>
    </citation>
    <scope>NUCLEOTIDE SEQUENCE [LARGE SCALE GENOMIC DNA]</scope>
    <source>
        <strain evidence="9 10">DSM 5909</strain>
    </source>
</reference>
<dbReference type="GO" id="GO:0005886">
    <property type="term" value="C:plasma membrane"/>
    <property type="evidence" value="ECO:0007669"/>
    <property type="project" value="TreeGrafter"/>
</dbReference>
<evidence type="ECO:0000256" key="3">
    <source>
        <dbReference type="ARBA" id="ARBA00022692"/>
    </source>
</evidence>
<comment type="caution">
    <text evidence="9">The sequence shown here is derived from an EMBL/GenBank/DDBJ whole genome shotgun (WGS) entry which is preliminary data.</text>
</comment>
<feature type="transmembrane region" description="Helical" evidence="7">
    <location>
        <begin position="570"/>
        <end position="593"/>
    </location>
</feature>
<comment type="subcellular location">
    <subcellularLocation>
        <location evidence="1">Membrane</location>
        <topology evidence="1">Multi-pass membrane protein</topology>
    </subcellularLocation>
</comment>
<dbReference type="InterPro" id="IPR006037">
    <property type="entry name" value="RCK_C"/>
</dbReference>
<dbReference type="Gene3D" id="3.30.70.1450">
    <property type="entry name" value="Regulator of K+ conductance, C-terminal domain"/>
    <property type="match status" value="2"/>
</dbReference>
<dbReference type="PANTHER" id="PTHR43652:SF2">
    <property type="entry name" value="BASIC AMINO ACID ANTIPORTER YFCC-RELATED"/>
    <property type="match status" value="1"/>
</dbReference>
<evidence type="ECO:0000256" key="5">
    <source>
        <dbReference type="ARBA" id="ARBA00022989"/>
    </source>
</evidence>
<evidence type="ECO:0000259" key="8">
    <source>
        <dbReference type="PROSITE" id="PS51202"/>
    </source>
</evidence>
<evidence type="ECO:0000256" key="1">
    <source>
        <dbReference type="ARBA" id="ARBA00004141"/>
    </source>
</evidence>
<feature type="transmembrane region" description="Helical" evidence="7">
    <location>
        <begin position="139"/>
        <end position="160"/>
    </location>
</feature>
<keyword evidence="6 7" id="KW-0472">Membrane</keyword>
<dbReference type="Pfam" id="PF03600">
    <property type="entry name" value="CitMHS"/>
    <property type="match status" value="1"/>
</dbReference>
<dbReference type="CDD" id="cd01115">
    <property type="entry name" value="SLC13_permease"/>
    <property type="match status" value="1"/>
</dbReference>
<evidence type="ECO:0000256" key="4">
    <source>
        <dbReference type="ARBA" id="ARBA00022737"/>
    </source>
</evidence>
<proteinExistence type="predicted"/>
<feature type="domain" description="RCK C-terminal" evidence="8">
    <location>
        <begin position="298"/>
        <end position="385"/>
    </location>
</feature>
<feature type="transmembrane region" description="Helical" evidence="7">
    <location>
        <begin position="404"/>
        <end position="435"/>
    </location>
</feature>
<dbReference type="AlphaFoldDB" id="A0A327KSD3"/>
<evidence type="ECO:0000313" key="10">
    <source>
        <dbReference type="Proteomes" id="UP000249130"/>
    </source>
</evidence>
<dbReference type="PANTHER" id="PTHR43652">
    <property type="entry name" value="BASIC AMINO ACID ANTIPORTER YFCC-RELATED"/>
    <property type="match status" value="1"/>
</dbReference>
<feature type="transmembrane region" description="Helical" evidence="7">
    <location>
        <begin position="95"/>
        <end position="118"/>
    </location>
</feature>
<sequence>MTLQQGLTFAIVATMMALFVWGRLRYDLVAALALVAAVVAGIVPPDKAFSGFSDDVVIIVATALLVSAAIAKSGVMEEVVRPLGPYLVTPRRQVFALVLAVIVLSTFIKNVGALAILMPVAFQLAKRTGTAPSQLLMPLAFGSLIGGLITLVGTSPNVIVARLRADIVGEPFRMFDYAPVGIAIAAVGLVYLTFAYRVLPKDRQGGASMDAAINIENYVVEAQVPRESPLIGKRVTEVGELDEGVSKVTTVVRDDVRRQRAHAGMRVKEGDILLIEGEPESLERAVVRAGLQLTGQREEDAPVEGDADEVGTVEAVVTGASGLVGETHETAYLCDRFGINLIAISRSGERITQRLRTVRFRPGDVVVLQGRLDRLPDALKELGLLPLAERDLELGRGRRRWIPVVVLAATIAAIVSGLLPVAVAFFTAAVALVLTKALALREVYESIEWPIIVLLGALIPVSEAVQTTGGTDLIAGWLSVATEALPAIGALALILVAAMAVTPFLNNAATVLVMAPIAASLASKLGLRPDPFLMAVAVGAACDFLTPFGHQSNTLVMGPGGYRFGDYWKLGLPLSVIVVAVAVPTIAFVWPLAK</sequence>
<keyword evidence="3 7" id="KW-0812">Transmembrane</keyword>
<evidence type="ECO:0000256" key="7">
    <source>
        <dbReference type="SAM" id="Phobius"/>
    </source>
</evidence>
<accession>A0A327KSD3</accession>
<name>A0A327KSD3_9BRAD</name>
<keyword evidence="2" id="KW-0813">Transport</keyword>
<feature type="transmembrane region" description="Helical" evidence="7">
    <location>
        <begin position="56"/>
        <end position="75"/>
    </location>
</feature>
<dbReference type="InterPro" id="IPR051679">
    <property type="entry name" value="DASS-Related_Transporters"/>
</dbReference>
<keyword evidence="4" id="KW-0677">Repeat</keyword>
<evidence type="ECO:0000313" key="9">
    <source>
        <dbReference type="EMBL" id="RAI41840.1"/>
    </source>
</evidence>
<dbReference type="GO" id="GO:0008324">
    <property type="term" value="F:monoatomic cation transmembrane transporter activity"/>
    <property type="evidence" value="ECO:0007669"/>
    <property type="project" value="InterPro"/>
</dbReference>
<feature type="domain" description="RCK C-terminal" evidence="8">
    <location>
        <begin position="207"/>
        <end position="291"/>
    </location>
</feature>
<feature type="transmembrane region" description="Helical" evidence="7">
    <location>
        <begin position="507"/>
        <end position="525"/>
    </location>
</feature>
<keyword evidence="10" id="KW-1185">Reference proteome</keyword>
<dbReference type="InterPro" id="IPR036721">
    <property type="entry name" value="RCK_C_sf"/>
</dbReference>
<keyword evidence="5 7" id="KW-1133">Transmembrane helix</keyword>
<gene>
    <name evidence="9" type="ORF">CH341_20845</name>
</gene>
<dbReference type="RefSeq" id="WP_111420925.1">
    <property type="nucleotide sequence ID" value="NZ_NPEX01000174.1"/>
</dbReference>
<feature type="transmembrane region" description="Helical" evidence="7">
    <location>
        <begin position="477"/>
        <end position="501"/>
    </location>
</feature>
<dbReference type="OrthoDB" id="9809303at2"/>
<dbReference type="GO" id="GO:0006813">
    <property type="term" value="P:potassium ion transport"/>
    <property type="evidence" value="ECO:0007669"/>
    <property type="project" value="InterPro"/>
</dbReference>
<dbReference type="EMBL" id="NPEX01000174">
    <property type="protein sequence ID" value="RAI41840.1"/>
    <property type="molecule type" value="Genomic_DNA"/>
</dbReference>
<feature type="transmembrane region" description="Helical" evidence="7">
    <location>
        <begin position="28"/>
        <end position="44"/>
    </location>
</feature>
<evidence type="ECO:0000256" key="6">
    <source>
        <dbReference type="ARBA" id="ARBA00023136"/>
    </source>
</evidence>
<feature type="transmembrane region" description="Helical" evidence="7">
    <location>
        <begin position="447"/>
        <end position="465"/>
    </location>
</feature>